<name>A0ABT9B4J2_9ACTN</name>
<gene>
    <name evidence="3" type="ORF">Q5722_09070</name>
</gene>
<evidence type="ECO:0000256" key="2">
    <source>
        <dbReference type="SAM" id="SignalP"/>
    </source>
</evidence>
<protein>
    <recommendedName>
        <fullName evidence="5">Lipoprotein</fullName>
    </recommendedName>
</protein>
<evidence type="ECO:0008006" key="5">
    <source>
        <dbReference type="Google" id="ProtNLM"/>
    </source>
</evidence>
<proteinExistence type="predicted"/>
<feature type="chain" id="PRO_5047257121" description="Lipoprotein" evidence="2">
    <location>
        <begin position="22"/>
        <end position="149"/>
    </location>
</feature>
<organism evidence="3 4">
    <name type="scientific">Nocardioides jiangxiensis</name>
    <dbReference type="NCBI Taxonomy" id="3064524"/>
    <lineage>
        <taxon>Bacteria</taxon>
        <taxon>Bacillati</taxon>
        <taxon>Actinomycetota</taxon>
        <taxon>Actinomycetes</taxon>
        <taxon>Propionibacteriales</taxon>
        <taxon>Nocardioidaceae</taxon>
        <taxon>Nocardioides</taxon>
    </lineage>
</organism>
<dbReference type="Proteomes" id="UP001233314">
    <property type="component" value="Unassembled WGS sequence"/>
</dbReference>
<sequence length="149" mass="15212">MRLLLLGTLLVVALSACGADATDTAGSAAPTAAGSTASPDNALAKAAEELARSSTDIPTEVPPVPQESSADPAMTIAADPSRYVVPTPVDETSDDCATIWRAGRTLPSPYDGCMDATGLVTPEERDAGGGLAYDYRGLCAREGAVIRRC</sequence>
<evidence type="ECO:0000313" key="4">
    <source>
        <dbReference type="Proteomes" id="UP001233314"/>
    </source>
</evidence>
<evidence type="ECO:0000256" key="1">
    <source>
        <dbReference type="SAM" id="MobiDB-lite"/>
    </source>
</evidence>
<dbReference type="PROSITE" id="PS51257">
    <property type="entry name" value="PROKAR_LIPOPROTEIN"/>
    <property type="match status" value="1"/>
</dbReference>
<accession>A0ABT9B4J2</accession>
<dbReference type="EMBL" id="JAUQTA010000001">
    <property type="protein sequence ID" value="MDO7868517.1"/>
    <property type="molecule type" value="Genomic_DNA"/>
</dbReference>
<dbReference type="RefSeq" id="WP_305027891.1">
    <property type="nucleotide sequence ID" value="NZ_JAUQTA010000001.1"/>
</dbReference>
<evidence type="ECO:0000313" key="3">
    <source>
        <dbReference type="EMBL" id="MDO7868517.1"/>
    </source>
</evidence>
<comment type="caution">
    <text evidence="3">The sequence shown here is derived from an EMBL/GenBank/DDBJ whole genome shotgun (WGS) entry which is preliminary data.</text>
</comment>
<feature type="compositionally biased region" description="Low complexity" evidence="1">
    <location>
        <begin position="23"/>
        <end position="40"/>
    </location>
</feature>
<feature type="region of interest" description="Disordered" evidence="1">
    <location>
        <begin position="23"/>
        <end position="78"/>
    </location>
</feature>
<feature type="signal peptide" evidence="2">
    <location>
        <begin position="1"/>
        <end position="21"/>
    </location>
</feature>
<keyword evidence="4" id="KW-1185">Reference proteome</keyword>
<keyword evidence="2" id="KW-0732">Signal</keyword>
<reference evidence="3 4" key="1">
    <citation type="submission" date="2023-07" db="EMBL/GenBank/DDBJ databases">
        <title>Nocardioides sp. nov WY-20 isolated from soil.</title>
        <authorList>
            <person name="Liu B."/>
            <person name="Wan Y."/>
        </authorList>
    </citation>
    <scope>NUCLEOTIDE SEQUENCE [LARGE SCALE GENOMIC DNA]</scope>
    <source>
        <strain evidence="3 4">WY-20</strain>
    </source>
</reference>